<evidence type="ECO:0000313" key="2">
    <source>
        <dbReference type="EMBL" id="WBA41836.1"/>
    </source>
</evidence>
<keyword evidence="1" id="KW-0812">Transmembrane</keyword>
<dbReference type="Proteomes" id="UP001211005">
    <property type="component" value="Chromosome"/>
</dbReference>
<dbReference type="RefSeq" id="WP_269559896.1">
    <property type="nucleotide sequence ID" value="NZ_CP114767.1"/>
</dbReference>
<proteinExistence type="predicted"/>
<keyword evidence="1" id="KW-1133">Transmembrane helix</keyword>
<organism evidence="2 3">
    <name type="scientific">Hymenobacter canadensis</name>
    <dbReference type="NCBI Taxonomy" id="2999067"/>
    <lineage>
        <taxon>Bacteria</taxon>
        <taxon>Pseudomonadati</taxon>
        <taxon>Bacteroidota</taxon>
        <taxon>Cytophagia</taxon>
        <taxon>Cytophagales</taxon>
        <taxon>Hymenobacteraceae</taxon>
        <taxon>Hymenobacter</taxon>
    </lineage>
</organism>
<keyword evidence="3" id="KW-1185">Reference proteome</keyword>
<sequence length="210" mass="24015">MQEVYNNRRIIWESKSKTIRSVIFSFLFVAGAVWTRASYSPWLFWFNIVFFGGCGAVALYQLLSPRIMFVAPGSKLGREIRKALDAEAMEQIQFFEGGFSLLENPDMPPREYHWKELEAAFGYKTDCYTTDEIYLDLFWADAACLTLSESTPQWLTILAELHKHAPAVPPNWYADIAVPVFETKLTLLFDAKGRSQTEAERAYYGAPAKP</sequence>
<keyword evidence="1" id="KW-0472">Membrane</keyword>
<name>A0ABY7LQT3_9BACT</name>
<evidence type="ECO:0000256" key="1">
    <source>
        <dbReference type="SAM" id="Phobius"/>
    </source>
</evidence>
<dbReference type="EMBL" id="CP114767">
    <property type="protein sequence ID" value="WBA41836.1"/>
    <property type="molecule type" value="Genomic_DNA"/>
</dbReference>
<feature type="transmembrane region" description="Helical" evidence="1">
    <location>
        <begin position="21"/>
        <end position="37"/>
    </location>
</feature>
<reference evidence="2 3" key="1">
    <citation type="submission" date="2022-12" db="EMBL/GenBank/DDBJ databases">
        <title>Hymenobacter canadensis sp. nov. isolated from lake water of the Cambridge Bay, Canada.</title>
        <authorList>
            <person name="Kim W.H."/>
            <person name="Lee Y.M."/>
        </authorList>
    </citation>
    <scope>NUCLEOTIDE SEQUENCE [LARGE SCALE GENOMIC DNA]</scope>
    <source>
        <strain evidence="2 3">PAMC 29467</strain>
    </source>
</reference>
<protein>
    <submittedName>
        <fullName evidence="2">Uncharacterized protein</fullName>
    </submittedName>
</protein>
<gene>
    <name evidence="2" type="ORF">O3303_18755</name>
</gene>
<evidence type="ECO:0000313" key="3">
    <source>
        <dbReference type="Proteomes" id="UP001211005"/>
    </source>
</evidence>
<accession>A0ABY7LQT3</accession>
<feature type="transmembrane region" description="Helical" evidence="1">
    <location>
        <begin position="43"/>
        <end position="63"/>
    </location>
</feature>